<protein>
    <submittedName>
        <fullName evidence="1">Uncharacterized protein</fullName>
    </submittedName>
</protein>
<accession>A0ABU6TS59</accession>
<evidence type="ECO:0000313" key="1">
    <source>
        <dbReference type="EMBL" id="MED6151681.1"/>
    </source>
</evidence>
<comment type="caution">
    <text evidence="1">The sequence shown here is derived from an EMBL/GenBank/DDBJ whole genome shotgun (WGS) entry which is preliminary data.</text>
</comment>
<sequence length="108" mass="12278">MAMTQQQLEKAAAEAALVMYRLDRISHVSHNVTIEVCHQRAQATTDYLDPRIEPYLETAGLLPLARLNQQWFKLDEPLVSAFVERWRPESGLSAWPSSGWGASQRMPI</sequence>
<proteinExistence type="predicted"/>
<evidence type="ECO:0000313" key="2">
    <source>
        <dbReference type="Proteomes" id="UP001341840"/>
    </source>
</evidence>
<dbReference type="Proteomes" id="UP001341840">
    <property type="component" value="Unassembled WGS sequence"/>
</dbReference>
<gene>
    <name evidence="1" type="ORF">PIB30_084727</name>
</gene>
<name>A0ABU6TS59_9FABA</name>
<reference evidence="1 2" key="1">
    <citation type="journal article" date="2023" name="Plants (Basel)">
        <title>Bridging the Gap: Combining Genomics and Transcriptomics Approaches to Understand Stylosanthes scabra, an Orphan Legume from the Brazilian Caatinga.</title>
        <authorList>
            <person name="Ferreira-Neto J.R.C."/>
            <person name="da Silva M.D."/>
            <person name="Binneck E."/>
            <person name="de Melo N.F."/>
            <person name="da Silva R.H."/>
            <person name="de Melo A.L.T.M."/>
            <person name="Pandolfi V."/>
            <person name="Bustamante F.O."/>
            <person name="Brasileiro-Vidal A.C."/>
            <person name="Benko-Iseppon A.M."/>
        </authorList>
    </citation>
    <scope>NUCLEOTIDE SEQUENCE [LARGE SCALE GENOMIC DNA]</scope>
    <source>
        <tissue evidence="1">Leaves</tissue>
    </source>
</reference>
<keyword evidence="2" id="KW-1185">Reference proteome</keyword>
<dbReference type="EMBL" id="JASCZI010092005">
    <property type="protein sequence ID" value="MED6151681.1"/>
    <property type="molecule type" value="Genomic_DNA"/>
</dbReference>
<organism evidence="1 2">
    <name type="scientific">Stylosanthes scabra</name>
    <dbReference type="NCBI Taxonomy" id="79078"/>
    <lineage>
        <taxon>Eukaryota</taxon>
        <taxon>Viridiplantae</taxon>
        <taxon>Streptophyta</taxon>
        <taxon>Embryophyta</taxon>
        <taxon>Tracheophyta</taxon>
        <taxon>Spermatophyta</taxon>
        <taxon>Magnoliopsida</taxon>
        <taxon>eudicotyledons</taxon>
        <taxon>Gunneridae</taxon>
        <taxon>Pentapetalae</taxon>
        <taxon>rosids</taxon>
        <taxon>fabids</taxon>
        <taxon>Fabales</taxon>
        <taxon>Fabaceae</taxon>
        <taxon>Papilionoideae</taxon>
        <taxon>50 kb inversion clade</taxon>
        <taxon>dalbergioids sensu lato</taxon>
        <taxon>Dalbergieae</taxon>
        <taxon>Pterocarpus clade</taxon>
        <taxon>Stylosanthes</taxon>
    </lineage>
</organism>